<evidence type="ECO:0000256" key="5">
    <source>
        <dbReference type="PIRSR" id="PIRSR602678-1"/>
    </source>
</evidence>
<keyword evidence="7" id="KW-1185">Reference proteome</keyword>
<gene>
    <name evidence="6" type="ORF">FM119_11565</name>
</gene>
<protein>
    <recommendedName>
        <fullName evidence="3">GTP cyclohydrolase 1 type 2 homolog</fullName>
    </recommendedName>
</protein>
<evidence type="ECO:0000256" key="4">
    <source>
        <dbReference type="ARBA" id="ARBA00022723"/>
    </source>
</evidence>
<comment type="subunit">
    <text evidence="2">Homohexamer.</text>
</comment>
<dbReference type="NCBIfam" id="TIGR00486">
    <property type="entry name" value="YbgI_SA1388"/>
    <property type="match status" value="1"/>
</dbReference>
<dbReference type="InterPro" id="IPR002678">
    <property type="entry name" value="DUF34/NIF3"/>
</dbReference>
<proteinExistence type="inferred from homology"/>
<dbReference type="SUPFAM" id="SSF102705">
    <property type="entry name" value="NIF3 (NGG1p interacting factor 3)-like"/>
    <property type="match status" value="1"/>
</dbReference>
<dbReference type="EMBL" id="FUKR01000066">
    <property type="protein sequence ID" value="SJN39701.1"/>
    <property type="molecule type" value="Genomic_DNA"/>
</dbReference>
<dbReference type="InterPro" id="IPR036069">
    <property type="entry name" value="DUF34/NIF3_sf"/>
</dbReference>
<dbReference type="AlphaFoldDB" id="A0A1R4K5G2"/>
<accession>A0A1R4K5G2</accession>
<sequence length="270" mass="28436">MTTLDEIITGIDRIWPFSGQESWDASGLVCGNRATTIRRILLAVDPVAAVVSEAEELDVDLVITHHPLLLRGVTSVAEDGYKGALIARLIRADCALLSCHTNADVVVGGVSAVIADALVLRDVSPLSARPDGATGIGRVGDLPASTSLREFAERCAALFPDTAQGLRVAGDPEQTVSRVALCGGAGDSLLGDARAAGADVYVTSDLRHHPASEFREQSLLGDGAALVDVSHWAAESLWLDTAALQLAELVPDAEITVSRRRTDPFDFVVH</sequence>
<dbReference type="FunFam" id="3.40.1390.30:FF:000001">
    <property type="entry name" value="GTP cyclohydrolase 1 type 2"/>
    <property type="match status" value="1"/>
</dbReference>
<dbReference type="Gene3D" id="3.40.1390.30">
    <property type="entry name" value="NIF3 (NGG1p interacting factor 3)-like"/>
    <property type="match status" value="2"/>
</dbReference>
<evidence type="ECO:0000313" key="6">
    <source>
        <dbReference type="EMBL" id="SJN39701.1"/>
    </source>
</evidence>
<feature type="binding site" evidence="5">
    <location>
        <position position="65"/>
    </location>
    <ligand>
        <name>a divalent metal cation</name>
        <dbReference type="ChEBI" id="CHEBI:60240"/>
        <label>1</label>
    </ligand>
</feature>
<feature type="binding site" evidence="5">
    <location>
        <position position="231"/>
    </location>
    <ligand>
        <name>a divalent metal cation</name>
        <dbReference type="ChEBI" id="CHEBI:60240"/>
        <label>1</label>
    </ligand>
</feature>
<dbReference type="Pfam" id="PF01784">
    <property type="entry name" value="DUF34_NIF3"/>
    <property type="match status" value="1"/>
</dbReference>
<evidence type="ECO:0000256" key="3">
    <source>
        <dbReference type="ARBA" id="ARBA00022112"/>
    </source>
</evidence>
<keyword evidence="4 5" id="KW-0479">Metal-binding</keyword>
<dbReference type="Proteomes" id="UP000196778">
    <property type="component" value="Unassembled WGS sequence"/>
</dbReference>
<evidence type="ECO:0000256" key="2">
    <source>
        <dbReference type="ARBA" id="ARBA00011643"/>
    </source>
</evidence>
<dbReference type="GO" id="GO:0046872">
    <property type="term" value="F:metal ion binding"/>
    <property type="evidence" value="ECO:0007669"/>
    <property type="project" value="UniProtKB-KW"/>
</dbReference>
<feature type="binding site" evidence="5">
    <location>
        <position position="66"/>
    </location>
    <ligand>
        <name>a divalent metal cation</name>
        <dbReference type="ChEBI" id="CHEBI:60240"/>
        <label>1</label>
    </ligand>
</feature>
<dbReference type="PANTHER" id="PTHR13799">
    <property type="entry name" value="NGG1 INTERACTING FACTOR 3"/>
    <property type="match status" value="1"/>
</dbReference>
<evidence type="ECO:0000313" key="7">
    <source>
        <dbReference type="Proteomes" id="UP000196778"/>
    </source>
</evidence>
<comment type="similarity">
    <text evidence="1">Belongs to the GTP cyclohydrolase I type 2/NIF3 family.</text>
</comment>
<reference evidence="7" key="1">
    <citation type="submission" date="2017-02" db="EMBL/GenBank/DDBJ databases">
        <authorList>
            <person name="Dridi B."/>
        </authorList>
    </citation>
    <scope>NUCLEOTIDE SEQUENCE [LARGE SCALE GENOMIC DNA]</scope>
    <source>
        <strain evidence="7">EB411</strain>
    </source>
</reference>
<dbReference type="OrthoDB" id="9795763at2"/>
<evidence type="ECO:0000256" key="1">
    <source>
        <dbReference type="ARBA" id="ARBA00006964"/>
    </source>
</evidence>
<dbReference type="RefSeq" id="WP_087138314.1">
    <property type="nucleotide sequence ID" value="NZ_FUKR01000066.1"/>
</dbReference>
<feature type="binding site" evidence="5">
    <location>
        <position position="235"/>
    </location>
    <ligand>
        <name>a divalent metal cation</name>
        <dbReference type="ChEBI" id="CHEBI:60240"/>
        <label>1</label>
    </ligand>
</feature>
<organism evidence="6 7">
    <name type="scientific">Mycetocola reblochoni REB411</name>
    <dbReference type="NCBI Taxonomy" id="1255698"/>
    <lineage>
        <taxon>Bacteria</taxon>
        <taxon>Bacillati</taxon>
        <taxon>Actinomycetota</taxon>
        <taxon>Actinomycetes</taxon>
        <taxon>Micrococcales</taxon>
        <taxon>Microbacteriaceae</taxon>
        <taxon>Mycetocola</taxon>
    </lineage>
</organism>
<name>A0A1R4K5G2_9MICO</name>
<feature type="binding site" evidence="5">
    <location>
        <position position="104"/>
    </location>
    <ligand>
        <name>a divalent metal cation</name>
        <dbReference type="ChEBI" id="CHEBI:60240"/>
        <label>1</label>
    </ligand>
</feature>
<dbReference type="GO" id="GO:0005737">
    <property type="term" value="C:cytoplasm"/>
    <property type="evidence" value="ECO:0007669"/>
    <property type="project" value="TreeGrafter"/>
</dbReference>
<dbReference type="PANTHER" id="PTHR13799:SF14">
    <property type="entry name" value="GTP CYCLOHYDROLASE 1 TYPE 2 HOMOLOG"/>
    <property type="match status" value="1"/>
</dbReference>